<reference evidence="9 10" key="1">
    <citation type="submission" date="2024-04" db="EMBL/GenBank/DDBJ databases">
        <title>genome sequences of Mucor flavus KT1a and Helicostylum pulchrum KT1b strains isolated from the surface of a dry-aged beef.</title>
        <authorList>
            <person name="Toyotome T."/>
            <person name="Hosono M."/>
            <person name="Torimaru M."/>
            <person name="Fukuda K."/>
            <person name="Mikami N."/>
        </authorList>
    </citation>
    <scope>NUCLEOTIDE SEQUENCE [LARGE SCALE GENOMIC DNA]</scope>
    <source>
        <strain evidence="9 10">KT1a</strain>
    </source>
</reference>
<protein>
    <recommendedName>
        <fullName evidence="8">Ima1 N-terminal domain-containing protein</fullName>
    </recommendedName>
</protein>
<evidence type="ECO:0000313" key="10">
    <source>
        <dbReference type="Proteomes" id="UP001473302"/>
    </source>
</evidence>
<proteinExistence type="predicted"/>
<feature type="compositionally biased region" description="Acidic residues" evidence="6">
    <location>
        <begin position="340"/>
        <end position="349"/>
    </location>
</feature>
<evidence type="ECO:0000256" key="7">
    <source>
        <dbReference type="SAM" id="Phobius"/>
    </source>
</evidence>
<dbReference type="Pfam" id="PF09779">
    <property type="entry name" value="Ima1_N"/>
    <property type="match status" value="1"/>
</dbReference>
<evidence type="ECO:0000256" key="3">
    <source>
        <dbReference type="ARBA" id="ARBA00022989"/>
    </source>
</evidence>
<accession>A0ABP9YVS5</accession>
<evidence type="ECO:0000259" key="8">
    <source>
        <dbReference type="Pfam" id="PF09779"/>
    </source>
</evidence>
<evidence type="ECO:0000256" key="6">
    <source>
        <dbReference type="SAM" id="MobiDB-lite"/>
    </source>
</evidence>
<dbReference type="PANTHER" id="PTHR28538:SF1">
    <property type="entry name" value="INTEGRAL INNER NUCLEAR MEMBRANE PROTEIN IMA1"/>
    <property type="match status" value="1"/>
</dbReference>
<feature type="transmembrane region" description="Helical" evidence="7">
    <location>
        <begin position="145"/>
        <end position="167"/>
    </location>
</feature>
<evidence type="ECO:0000256" key="4">
    <source>
        <dbReference type="ARBA" id="ARBA00023136"/>
    </source>
</evidence>
<comment type="caution">
    <text evidence="9">The sequence shown here is derived from an EMBL/GenBank/DDBJ whole genome shotgun (WGS) entry which is preliminary data.</text>
</comment>
<keyword evidence="3 7" id="KW-1133">Transmembrane helix</keyword>
<evidence type="ECO:0000256" key="5">
    <source>
        <dbReference type="ARBA" id="ARBA00023242"/>
    </source>
</evidence>
<evidence type="ECO:0000313" key="9">
    <source>
        <dbReference type="EMBL" id="GAA5810966.1"/>
    </source>
</evidence>
<evidence type="ECO:0000256" key="2">
    <source>
        <dbReference type="ARBA" id="ARBA00022692"/>
    </source>
</evidence>
<name>A0ABP9YVS5_9FUNG</name>
<keyword evidence="2 7" id="KW-0812">Transmembrane</keyword>
<feature type="region of interest" description="Disordered" evidence="6">
    <location>
        <begin position="340"/>
        <end position="360"/>
    </location>
</feature>
<keyword evidence="10" id="KW-1185">Reference proteome</keyword>
<keyword evidence="5" id="KW-0539">Nucleus</keyword>
<comment type="subcellular location">
    <subcellularLocation>
        <location evidence="1">Nucleus inner membrane</location>
        <topology evidence="1">Multi-pass membrane protein</topology>
    </subcellularLocation>
</comment>
<gene>
    <name evidence="9" type="ORF">MFLAVUS_004395</name>
</gene>
<keyword evidence="4 7" id="KW-0472">Membrane</keyword>
<dbReference type="EMBL" id="BAABUK010000008">
    <property type="protein sequence ID" value="GAA5810966.1"/>
    <property type="molecule type" value="Genomic_DNA"/>
</dbReference>
<organism evidence="9 10">
    <name type="scientific">Mucor flavus</name>
    <dbReference type="NCBI Taxonomy" id="439312"/>
    <lineage>
        <taxon>Eukaryota</taxon>
        <taxon>Fungi</taxon>
        <taxon>Fungi incertae sedis</taxon>
        <taxon>Mucoromycota</taxon>
        <taxon>Mucoromycotina</taxon>
        <taxon>Mucoromycetes</taxon>
        <taxon>Mucorales</taxon>
        <taxon>Mucorineae</taxon>
        <taxon>Mucoraceae</taxon>
        <taxon>Mucor</taxon>
    </lineage>
</organism>
<feature type="transmembrane region" description="Helical" evidence="7">
    <location>
        <begin position="301"/>
        <end position="320"/>
    </location>
</feature>
<dbReference type="InterPro" id="IPR018617">
    <property type="entry name" value="Ima1_N"/>
</dbReference>
<sequence length="375" mass="43663">MRETRQNGDIIDPSPFQVENKKSEDLVLTSVLRLVNRQQATSSKPNTNKRALCPSCQEAQAIIYQTMSDYIPDESDPSYEERCATADETHAKLHQRYKLCPTCQKLIDQVVAEQKEALRFQNINRTVFQSLVDRHINKRPSRRQYIIKGVMWTITHLATLIFIYYVMLHPPVRNDRMMNWNYIVDKCVEMKHFDFNDFRDLISLQNVQKLIECKLQGFKSIITCLFSIDDTDCGWSLNDHLICFVLLNFASSISIDWNRAVRPTIYEKVNNLDLYKKLQLVLLILRFVLLGVVFAGLDKAVICFISFVYFTILFLSHRMMNTKKELKPVKNSFICEESESEAEPMDISEPDLPVPSSSFEPNDEISNIINRFHNL</sequence>
<dbReference type="InterPro" id="IPR042321">
    <property type="entry name" value="Ima1"/>
</dbReference>
<feature type="domain" description="Ima1 N-terminal" evidence="8">
    <location>
        <begin position="5"/>
        <end position="105"/>
    </location>
</feature>
<evidence type="ECO:0000256" key="1">
    <source>
        <dbReference type="ARBA" id="ARBA00004473"/>
    </source>
</evidence>
<dbReference type="PANTHER" id="PTHR28538">
    <property type="entry name" value="INTEGRAL INNER NUCLEAR MEMBRANE PROTEIN IMA1"/>
    <property type="match status" value="1"/>
</dbReference>
<dbReference type="Proteomes" id="UP001473302">
    <property type="component" value="Unassembled WGS sequence"/>
</dbReference>